<evidence type="ECO:0000313" key="3">
    <source>
        <dbReference type="EMBL" id="EFY85841.1"/>
    </source>
</evidence>
<proteinExistence type="predicted"/>
<keyword evidence="3" id="KW-0808">Transferase</keyword>
<dbReference type="PANTHER" id="PTHR44154">
    <property type="entry name" value="QUINONE OXIDOREDUCTASE"/>
    <property type="match status" value="1"/>
</dbReference>
<dbReference type="AlphaFoldDB" id="E9EE02"/>
<gene>
    <name evidence="3" type="ORF">MAC_08100</name>
</gene>
<reference evidence="3 4" key="1">
    <citation type="journal article" date="2011" name="PLoS Genet.">
        <title>Genome sequencing and comparative transcriptomics of the model entomopathogenic fungi Metarhizium anisopliae and M. acridum.</title>
        <authorList>
            <person name="Gao Q."/>
            <person name="Jin K."/>
            <person name="Ying S.H."/>
            <person name="Zhang Y."/>
            <person name="Xiao G."/>
            <person name="Shang Y."/>
            <person name="Duan Z."/>
            <person name="Hu X."/>
            <person name="Xie X.Q."/>
            <person name="Zhou G."/>
            <person name="Peng G."/>
            <person name="Luo Z."/>
            <person name="Huang W."/>
            <person name="Wang B."/>
            <person name="Fang W."/>
            <person name="Wang S."/>
            <person name="Zhong Y."/>
            <person name="Ma L.J."/>
            <person name="St Leger R.J."/>
            <person name="Zhao G.P."/>
            <person name="Pei Y."/>
            <person name="Feng M.G."/>
            <person name="Xia Y."/>
            <person name="Wang C."/>
        </authorList>
    </citation>
    <scope>NUCLEOTIDE SEQUENCE [LARGE SCALE GENOMIC DNA]</scope>
    <source>
        <strain evidence="3 4">CQMa 102</strain>
    </source>
</reference>
<dbReference type="SMART" id="SM00829">
    <property type="entry name" value="PKS_ER"/>
    <property type="match status" value="1"/>
</dbReference>
<dbReference type="Gene3D" id="3.90.180.10">
    <property type="entry name" value="Medium-chain alcohol dehydrogenases, catalytic domain"/>
    <property type="match status" value="1"/>
</dbReference>
<organism evidence="4">
    <name type="scientific">Metarhizium acridum (strain CQMa 102)</name>
    <dbReference type="NCBI Taxonomy" id="655827"/>
    <lineage>
        <taxon>Eukaryota</taxon>
        <taxon>Fungi</taxon>
        <taxon>Dikarya</taxon>
        <taxon>Ascomycota</taxon>
        <taxon>Pezizomycotina</taxon>
        <taxon>Sordariomycetes</taxon>
        <taxon>Hypocreomycetidae</taxon>
        <taxon>Hypocreales</taxon>
        <taxon>Clavicipitaceae</taxon>
        <taxon>Metarhizium</taxon>
    </lineage>
</organism>
<dbReference type="InterPro" id="IPR020843">
    <property type="entry name" value="ER"/>
</dbReference>
<dbReference type="GO" id="GO:0016491">
    <property type="term" value="F:oxidoreductase activity"/>
    <property type="evidence" value="ECO:0007669"/>
    <property type="project" value="InterPro"/>
</dbReference>
<keyword evidence="4" id="KW-1185">Reference proteome</keyword>
<evidence type="ECO:0000256" key="1">
    <source>
        <dbReference type="ARBA" id="ARBA00022857"/>
    </source>
</evidence>
<feature type="domain" description="Enoyl reductase (ER)" evidence="2">
    <location>
        <begin position="55"/>
        <end position="213"/>
    </location>
</feature>
<dbReference type="OrthoDB" id="329835at2759"/>
<dbReference type="SUPFAM" id="SSF51735">
    <property type="entry name" value="NAD(P)-binding Rossmann-fold domains"/>
    <property type="match status" value="1"/>
</dbReference>
<dbReference type="InterPro" id="IPR036291">
    <property type="entry name" value="NAD(P)-bd_dom_sf"/>
</dbReference>
<evidence type="ECO:0000259" key="2">
    <source>
        <dbReference type="SMART" id="SM00829"/>
    </source>
</evidence>
<dbReference type="InterPro" id="IPR051603">
    <property type="entry name" value="Zinc-ADH_QOR/CCCR"/>
</dbReference>
<keyword evidence="1" id="KW-0521">NADP</keyword>
<dbReference type="InParanoid" id="E9EE02"/>
<protein>
    <submittedName>
        <fullName evidence="3">Fatty acid synthase S-acetyltransferase</fullName>
    </submittedName>
</protein>
<dbReference type="PANTHER" id="PTHR44154:SF1">
    <property type="entry name" value="QUINONE OXIDOREDUCTASE"/>
    <property type="match status" value="1"/>
</dbReference>
<accession>E9EE02</accession>
<dbReference type="Proteomes" id="UP000002499">
    <property type="component" value="Unassembled WGS sequence"/>
</dbReference>
<evidence type="ECO:0000313" key="4">
    <source>
        <dbReference type="Proteomes" id="UP000002499"/>
    </source>
</evidence>
<dbReference type="GO" id="GO:0016740">
    <property type="term" value="F:transferase activity"/>
    <property type="evidence" value="ECO:0007669"/>
    <property type="project" value="UniProtKB-KW"/>
</dbReference>
<sequence length="213" mass="23645">MHRLLNPQRRLFLEEHSPVTHTNDCMYLLNAINAMFVNHLMTFYRILPGWWLGAGDNQPFTSPQRWTKELLDVGFSETESIILNNSALNQINTGIIVSGQKAKASLCVPIGDSMTFKKAAAVLLVYATALIALVDKANFQQDQSVLIDAARGGVGLAAVQITQTLEAKIYRTAGSDAKRDYLMNNYKIPATHISIHEIPPFSSGYYMSRIGKT</sequence>
<dbReference type="eggNOG" id="KOG1202">
    <property type="taxonomic scope" value="Eukaryota"/>
</dbReference>
<dbReference type="EMBL" id="GL698564">
    <property type="protein sequence ID" value="EFY85841.1"/>
    <property type="molecule type" value="Genomic_DNA"/>
</dbReference>
<name>E9EE02_METAQ</name>
<dbReference type="HOGENOM" id="CLU_1294668_0_0_1"/>